<dbReference type="GO" id="GO:0016491">
    <property type="term" value="F:oxidoreductase activity"/>
    <property type="evidence" value="ECO:0007669"/>
    <property type="project" value="UniProtKB-KW"/>
</dbReference>
<dbReference type="Pfam" id="PF13462">
    <property type="entry name" value="Thioredoxin_4"/>
    <property type="match status" value="1"/>
</dbReference>
<evidence type="ECO:0000259" key="6">
    <source>
        <dbReference type="PROSITE" id="PS51352"/>
    </source>
</evidence>
<proteinExistence type="inferred from homology"/>
<feature type="domain" description="Thioredoxin" evidence="6">
    <location>
        <begin position="51"/>
        <end position="253"/>
    </location>
</feature>
<dbReference type="PANTHER" id="PTHR13887:SF14">
    <property type="entry name" value="DISULFIDE BOND FORMATION PROTEIN D"/>
    <property type="match status" value="1"/>
</dbReference>
<evidence type="ECO:0000256" key="5">
    <source>
        <dbReference type="ARBA" id="ARBA00023284"/>
    </source>
</evidence>
<dbReference type="InterPro" id="IPR013766">
    <property type="entry name" value="Thioredoxin_domain"/>
</dbReference>
<keyword evidence="3" id="KW-0560">Oxidoreductase</keyword>
<keyword evidence="4" id="KW-1015">Disulfide bond</keyword>
<dbReference type="PROSITE" id="PS51352">
    <property type="entry name" value="THIOREDOXIN_2"/>
    <property type="match status" value="1"/>
</dbReference>
<comment type="similarity">
    <text evidence="1">Belongs to the thioredoxin family. DsbA subfamily.</text>
</comment>
<reference evidence="7 8" key="1">
    <citation type="submission" date="2020-07" db="EMBL/GenBank/DDBJ databases">
        <authorList>
            <person name="Zhuang K."/>
            <person name="Ran Y."/>
        </authorList>
    </citation>
    <scope>NUCLEOTIDE SEQUENCE [LARGE SCALE GENOMIC DNA]</scope>
    <source>
        <strain evidence="7 8">WCH-YHL-001</strain>
    </source>
</reference>
<keyword evidence="8" id="KW-1185">Reference proteome</keyword>
<dbReference type="InterPro" id="IPR012336">
    <property type="entry name" value="Thioredoxin-like_fold"/>
</dbReference>
<evidence type="ECO:0000313" key="7">
    <source>
        <dbReference type="EMBL" id="QLY33721.1"/>
    </source>
</evidence>
<dbReference type="Gene3D" id="3.40.30.10">
    <property type="entry name" value="Glutaredoxin"/>
    <property type="match status" value="1"/>
</dbReference>
<protein>
    <submittedName>
        <fullName evidence="7">DsbA family protein</fullName>
    </submittedName>
</protein>
<dbReference type="RefSeq" id="WP_181584885.1">
    <property type="nucleotide sequence ID" value="NZ_CP059399.1"/>
</dbReference>
<evidence type="ECO:0000313" key="8">
    <source>
        <dbReference type="Proteomes" id="UP000515512"/>
    </source>
</evidence>
<keyword evidence="5" id="KW-0676">Redox-active center</keyword>
<evidence type="ECO:0000256" key="1">
    <source>
        <dbReference type="ARBA" id="ARBA00005791"/>
    </source>
</evidence>
<name>A0A7D6VD93_9NOCA</name>
<sequence length="260" mass="27753">MSDRSNRRTRKSAPAPVPTGFPIRKAGAVAAAFAAVVLLVFAISQLVGGKSDDSTQAAGATSSAQDEVIKQLAALARRDAADPLGRGAADAPVVMVEYSDFQCPYCKQFAEHIEPQLVSKYLASGQLRIEWRNLALFGEESELAARAAWAAGQQGRFWEMHDLLFANAPAKKNTGGYTVDRMVEWAGQAGVADIEKFRADMNSDRARAAVTTDINEAMNIGVNSTPAFLINGRPVLGARPVEQMTAVIESALREASAASK</sequence>
<accession>A0A7D6VD93</accession>
<dbReference type="KEGG" id="nhu:H0264_17110"/>
<dbReference type="SUPFAM" id="SSF52833">
    <property type="entry name" value="Thioredoxin-like"/>
    <property type="match status" value="1"/>
</dbReference>
<organism evidence="7 8">
    <name type="scientific">Nocardia huaxiensis</name>
    <dbReference type="NCBI Taxonomy" id="2755382"/>
    <lineage>
        <taxon>Bacteria</taxon>
        <taxon>Bacillati</taxon>
        <taxon>Actinomycetota</taxon>
        <taxon>Actinomycetes</taxon>
        <taxon>Mycobacteriales</taxon>
        <taxon>Nocardiaceae</taxon>
        <taxon>Nocardia</taxon>
    </lineage>
</organism>
<dbReference type="EMBL" id="CP059399">
    <property type="protein sequence ID" value="QLY33721.1"/>
    <property type="molecule type" value="Genomic_DNA"/>
</dbReference>
<keyword evidence="2" id="KW-0732">Signal</keyword>
<dbReference type="Proteomes" id="UP000515512">
    <property type="component" value="Chromosome"/>
</dbReference>
<dbReference type="PANTHER" id="PTHR13887">
    <property type="entry name" value="GLUTATHIONE S-TRANSFERASE KAPPA"/>
    <property type="match status" value="1"/>
</dbReference>
<evidence type="ECO:0000256" key="2">
    <source>
        <dbReference type="ARBA" id="ARBA00022729"/>
    </source>
</evidence>
<evidence type="ECO:0000256" key="3">
    <source>
        <dbReference type="ARBA" id="ARBA00023002"/>
    </source>
</evidence>
<dbReference type="AlphaFoldDB" id="A0A7D6VD93"/>
<gene>
    <name evidence="7" type="ORF">H0264_17110</name>
</gene>
<evidence type="ECO:0000256" key="4">
    <source>
        <dbReference type="ARBA" id="ARBA00023157"/>
    </source>
</evidence>
<dbReference type="InterPro" id="IPR036249">
    <property type="entry name" value="Thioredoxin-like_sf"/>
</dbReference>